<dbReference type="EMBL" id="MU069737">
    <property type="protein sequence ID" value="KAF5834822.1"/>
    <property type="molecule type" value="Genomic_DNA"/>
</dbReference>
<evidence type="ECO:0000313" key="3">
    <source>
        <dbReference type="EMBL" id="KAF5834822.1"/>
    </source>
</evidence>
<feature type="coiled-coil region" evidence="1">
    <location>
        <begin position="91"/>
        <end position="118"/>
    </location>
</feature>
<keyword evidence="4" id="KW-1185">Reference proteome</keyword>
<organism evidence="3 4">
    <name type="scientific">Dunaliella salina</name>
    <name type="common">Green alga</name>
    <name type="synonym">Protococcus salinus</name>
    <dbReference type="NCBI Taxonomy" id="3046"/>
    <lineage>
        <taxon>Eukaryota</taxon>
        <taxon>Viridiplantae</taxon>
        <taxon>Chlorophyta</taxon>
        <taxon>core chlorophytes</taxon>
        <taxon>Chlorophyceae</taxon>
        <taxon>CS clade</taxon>
        <taxon>Chlamydomonadales</taxon>
        <taxon>Dunaliellaceae</taxon>
        <taxon>Dunaliella</taxon>
    </lineage>
</organism>
<comment type="caution">
    <text evidence="3">The sequence shown here is derived from an EMBL/GenBank/DDBJ whole genome shotgun (WGS) entry which is preliminary data.</text>
</comment>
<evidence type="ECO:0000256" key="2">
    <source>
        <dbReference type="SAM" id="MobiDB-lite"/>
    </source>
</evidence>
<evidence type="ECO:0000313" key="4">
    <source>
        <dbReference type="Proteomes" id="UP000815325"/>
    </source>
</evidence>
<protein>
    <submittedName>
        <fullName evidence="3">Uncharacterized protein</fullName>
    </submittedName>
</protein>
<name>A0ABQ7GJN7_DUNSA</name>
<sequence>MAERLLLLGRQAPSSHDDYGIFIEPGARLHAWTPNHKQISSCKVAVHRACVRNEGVLDTKPRVTEEEKAAAKAAEQAHVDAATKMRIGEVVRRLKAAKDAEEHQAEELEEKHRRLMEFNARVKSGNAKRKHQRSPGEAQQQHQHQQRKGAVEWRGGSHGQLAGEGADVIDLTLKPYGGEDQGAGAVQVQLMVAFMGCNPVGGCKCCQQATLNQPTLCHATRFAVCRVQAQLMLVHAVCNPDGGCKLHVASNSESANNCVACPPPMFAGHILPRYIQLSDRPNCQRARAKVAAMKKACPPLCGCGSGASPFSPTYTTRCACNCPLYSRPDLQEVLLNRFLQSADVI</sequence>
<accession>A0ABQ7GJN7</accession>
<gene>
    <name evidence="3" type="ORF">DUNSADRAFT_8407</name>
</gene>
<proteinExistence type="predicted"/>
<keyword evidence="1" id="KW-0175">Coiled coil</keyword>
<dbReference type="Proteomes" id="UP000815325">
    <property type="component" value="Unassembled WGS sequence"/>
</dbReference>
<feature type="region of interest" description="Disordered" evidence="2">
    <location>
        <begin position="123"/>
        <end position="157"/>
    </location>
</feature>
<reference evidence="3" key="1">
    <citation type="submission" date="2017-08" db="EMBL/GenBank/DDBJ databases">
        <authorList>
            <person name="Polle J.E."/>
            <person name="Barry K."/>
            <person name="Cushman J."/>
            <person name="Schmutz J."/>
            <person name="Tran D."/>
            <person name="Hathwaick L.T."/>
            <person name="Yim W.C."/>
            <person name="Jenkins J."/>
            <person name="Mckie-Krisberg Z.M."/>
            <person name="Prochnik S."/>
            <person name="Lindquist E."/>
            <person name="Dockter R.B."/>
            <person name="Adam C."/>
            <person name="Molina H."/>
            <person name="Bunkerborg J."/>
            <person name="Jin E."/>
            <person name="Buchheim M."/>
            <person name="Magnuson J."/>
        </authorList>
    </citation>
    <scope>NUCLEOTIDE SEQUENCE</scope>
    <source>
        <strain evidence="3">CCAP 19/18</strain>
    </source>
</reference>
<evidence type="ECO:0000256" key="1">
    <source>
        <dbReference type="SAM" id="Coils"/>
    </source>
</evidence>